<sequence length="219" mass="25598">MAQCKDGLKTYLNYECYNLLKTKFSISTMGMSGTQNYNNAKEKINRIDKKDRNLEEYDIFFRDITKYLNSGHVIYQAGLNIACNYINYLLNENVSKRNMNLSNPVYEILQDFVREYILSDSGVKEEADLCSSKINPLVYNVYQKMRLLYDLYDEYNTLVEPNKPGNYDPCIILGKIIYDYNESIKLYQTTDTELINNLIDLKLLISEKVLPKNTNCLKI</sequence>
<dbReference type="PhylomeDB" id="K6UFB9"/>
<name>K6UFB9_PLACD</name>
<protein>
    <recommendedName>
        <fullName evidence="3">CYIR protein</fullName>
    </recommendedName>
</protein>
<reference evidence="1 2" key="1">
    <citation type="journal article" date="2012" name="Nat. Genet.">
        <title>Plasmodium cynomolgi genome sequences provide insight into Plasmodium vivax and the monkey malaria clade.</title>
        <authorList>
            <person name="Tachibana S."/>
            <person name="Sullivan S.A."/>
            <person name="Kawai S."/>
            <person name="Nakamura S."/>
            <person name="Kim H.R."/>
            <person name="Goto N."/>
            <person name="Arisue N."/>
            <person name="Palacpac N.M.Q."/>
            <person name="Honma H."/>
            <person name="Yagi M."/>
            <person name="Tougan T."/>
            <person name="Katakai Y."/>
            <person name="Kaneko O."/>
            <person name="Mita T."/>
            <person name="Kita K."/>
            <person name="Yasutomi Y."/>
            <person name="Sutton P.L."/>
            <person name="Shakhbatyan R."/>
            <person name="Horii T."/>
            <person name="Yasunaga T."/>
            <person name="Barnwell J.W."/>
            <person name="Escalante A.A."/>
            <person name="Carlton J.M."/>
            <person name="Tanabe K."/>
        </authorList>
    </citation>
    <scope>NUCLEOTIDE SEQUENCE [LARGE SCALE GENOMIC DNA]</scope>
    <source>
        <strain evidence="1 2">B</strain>
    </source>
</reference>
<accession>K6UFB9</accession>
<keyword evidence="2" id="KW-1185">Reference proteome</keyword>
<dbReference type="OrthoDB" id="388250at2759"/>
<proteinExistence type="predicted"/>
<dbReference type="VEuPathDB" id="PlasmoDB:PCYB_005800"/>
<evidence type="ECO:0000313" key="2">
    <source>
        <dbReference type="Proteomes" id="UP000006319"/>
    </source>
</evidence>
<gene>
    <name evidence="1" type="ORF">PCYB_005800</name>
</gene>
<dbReference type="GeneID" id="14696373"/>
<dbReference type="Proteomes" id="UP000006319">
    <property type="component" value="Unassembled WGS sequence"/>
</dbReference>
<dbReference type="AlphaFoldDB" id="K6UFB9"/>
<evidence type="ECO:0000313" key="1">
    <source>
        <dbReference type="EMBL" id="GAB69831.1"/>
    </source>
</evidence>
<dbReference type="KEGG" id="pcy:PCYB_005800"/>
<dbReference type="RefSeq" id="XP_004228049.1">
    <property type="nucleotide sequence ID" value="XM_004228001.1"/>
</dbReference>
<evidence type="ECO:0008006" key="3">
    <source>
        <dbReference type="Google" id="ProtNLM"/>
    </source>
</evidence>
<organism evidence="1 2">
    <name type="scientific">Plasmodium cynomolgi (strain B)</name>
    <dbReference type="NCBI Taxonomy" id="1120755"/>
    <lineage>
        <taxon>Eukaryota</taxon>
        <taxon>Sar</taxon>
        <taxon>Alveolata</taxon>
        <taxon>Apicomplexa</taxon>
        <taxon>Aconoidasida</taxon>
        <taxon>Haemosporida</taxon>
        <taxon>Plasmodiidae</taxon>
        <taxon>Plasmodium</taxon>
        <taxon>Plasmodium (Plasmodium)</taxon>
    </lineage>
</organism>
<dbReference type="EMBL" id="DF157916">
    <property type="protein sequence ID" value="GAB69831.1"/>
    <property type="molecule type" value="Genomic_DNA"/>
</dbReference>